<accession>A0AC61R4M0</accession>
<reference evidence="1" key="1">
    <citation type="submission" date="2019-04" db="EMBL/GenBank/DDBJ databases">
        <title>Microbes associate with the intestines of laboratory mice.</title>
        <authorList>
            <person name="Navarre W."/>
            <person name="Wong E."/>
            <person name="Huang K."/>
            <person name="Tropini C."/>
            <person name="Ng K."/>
            <person name="Yu B."/>
        </authorList>
    </citation>
    <scope>NUCLEOTIDE SEQUENCE</scope>
    <source>
        <strain evidence="1">NM09_H32</strain>
    </source>
</reference>
<sequence length="159" mass="18746">MFLNRPTWFIQRSLSTFSDFGALTSALQKRHIPVSLWDEEPPRSAMKSRDLIVFDNREWMGTFKDPVSASYASFRWQKWFFKSLRPLPLTFTVLPYVQALCMALCLCPNIGLFFLPTQTMLWIALFFDGIFIVLLFRPLYLDMAIWIPLLAMVAWYWLS</sequence>
<proteinExistence type="predicted"/>
<comment type="caution">
    <text evidence="1">The sequence shown here is derived from an EMBL/GenBank/DDBJ whole genome shotgun (WGS) entry which is preliminary data.</text>
</comment>
<evidence type="ECO:0000313" key="2">
    <source>
        <dbReference type="Proteomes" id="UP000308836"/>
    </source>
</evidence>
<gene>
    <name evidence="1" type="ORF">E5336_11905</name>
</gene>
<organism evidence="1 2">
    <name type="scientific">Dubosiella muris</name>
    <dbReference type="NCBI Taxonomy" id="3038133"/>
    <lineage>
        <taxon>Bacteria</taxon>
        <taxon>Bacillati</taxon>
        <taxon>Bacillota</taxon>
        <taxon>Erysipelotrichia</taxon>
        <taxon>Erysipelotrichales</taxon>
        <taxon>Erysipelotrichaceae</taxon>
        <taxon>Dubosiella</taxon>
    </lineage>
</organism>
<dbReference type="Proteomes" id="UP000308836">
    <property type="component" value="Unassembled WGS sequence"/>
</dbReference>
<name>A0AC61R4M0_9FIRM</name>
<dbReference type="EMBL" id="SRYG01000039">
    <property type="protein sequence ID" value="TGY64565.1"/>
    <property type="molecule type" value="Genomic_DNA"/>
</dbReference>
<keyword evidence="2" id="KW-1185">Reference proteome</keyword>
<evidence type="ECO:0000313" key="1">
    <source>
        <dbReference type="EMBL" id="TGY64565.1"/>
    </source>
</evidence>
<protein>
    <submittedName>
        <fullName evidence="1">Uncharacterized protein</fullName>
    </submittedName>
</protein>